<feature type="domain" description="Ferrous iron transporter FeoA-like" evidence="2">
    <location>
        <begin position="2"/>
        <end position="74"/>
    </location>
</feature>
<comment type="caution">
    <text evidence="3">The sequence shown here is derived from an EMBL/GenBank/DDBJ whole genome shotgun (WGS) entry which is preliminary data.</text>
</comment>
<dbReference type="SUPFAM" id="SSF50037">
    <property type="entry name" value="C-terminal domain of transcriptional repressors"/>
    <property type="match status" value="1"/>
</dbReference>
<dbReference type="InterPro" id="IPR052713">
    <property type="entry name" value="FeoA"/>
</dbReference>
<dbReference type="Gene3D" id="2.30.30.90">
    <property type="match status" value="1"/>
</dbReference>
<protein>
    <submittedName>
        <fullName evidence="3">Iron transporter FeoA</fullName>
    </submittedName>
</protein>
<gene>
    <name evidence="3" type="ORF">ENI35_05930</name>
</gene>
<keyword evidence="1" id="KW-0408">Iron</keyword>
<proteinExistence type="predicted"/>
<dbReference type="SMART" id="SM00899">
    <property type="entry name" value="FeoA"/>
    <property type="match status" value="1"/>
</dbReference>
<dbReference type="EMBL" id="DRIH01000207">
    <property type="protein sequence ID" value="HEC68328.1"/>
    <property type="molecule type" value="Genomic_DNA"/>
</dbReference>
<reference evidence="3" key="1">
    <citation type="journal article" date="2020" name="mSystems">
        <title>Genome- and Community-Level Interaction Insights into Carbon Utilization and Element Cycling Functions of Hydrothermarchaeota in Hydrothermal Sediment.</title>
        <authorList>
            <person name="Zhou Z."/>
            <person name="Liu Y."/>
            <person name="Xu W."/>
            <person name="Pan J."/>
            <person name="Luo Z.H."/>
            <person name="Li M."/>
        </authorList>
    </citation>
    <scope>NUCLEOTIDE SEQUENCE [LARGE SCALE GENOMIC DNA]</scope>
    <source>
        <strain evidence="3">HyVt-389</strain>
    </source>
</reference>
<dbReference type="InterPro" id="IPR007167">
    <property type="entry name" value="Fe-transptr_FeoA-like"/>
</dbReference>
<dbReference type="Pfam" id="PF04023">
    <property type="entry name" value="FeoA"/>
    <property type="match status" value="1"/>
</dbReference>
<name>A0A7C1VLT7_DESA2</name>
<evidence type="ECO:0000313" key="3">
    <source>
        <dbReference type="EMBL" id="HEC68328.1"/>
    </source>
</evidence>
<evidence type="ECO:0000256" key="1">
    <source>
        <dbReference type="ARBA" id="ARBA00023004"/>
    </source>
</evidence>
<sequence length="75" mass="8361">MALLDEIKPGQECRIIRVNIGGATGQRLMDMGFMPGTKVKVVRNAPLIDPVDFFIRGYHVSLRHSEARGIEVEPL</sequence>
<dbReference type="InterPro" id="IPR038157">
    <property type="entry name" value="FeoA_core_dom"/>
</dbReference>
<evidence type="ECO:0000259" key="2">
    <source>
        <dbReference type="SMART" id="SM00899"/>
    </source>
</evidence>
<dbReference type="Proteomes" id="UP000885738">
    <property type="component" value="Unassembled WGS sequence"/>
</dbReference>
<organism evidence="3">
    <name type="scientific">Desulfofervidus auxilii</name>
    <dbReference type="NCBI Taxonomy" id="1621989"/>
    <lineage>
        <taxon>Bacteria</taxon>
        <taxon>Pseudomonadati</taxon>
        <taxon>Thermodesulfobacteriota</taxon>
        <taxon>Candidatus Desulfofervidia</taxon>
        <taxon>Candidatus Desulfofervidales</taxon>
        <taxon>Candidatus Desulfofervidaceae</taxon>
        <taxon>Candidatus Desulfofervidus</taxon>
    </lineage>
</organism>
<dbReference type="GO" id="GO:0046914">
    <property type="term" value="F:transition metal ion binding"/>
    <property type="evidence" value="ECO:0007669"/>
    <property type="project" value="InterPro"/>
</dbReference>
<accession>A0A7C1VLT7</accession>
<dbReference type="InterPro" id="IPR008988">
    <property type="entry name" value="Transcriptional_repressor_C"/>
</dbReference>
<dbReference type="PANTHER" id="PTHR42954">
    <property type="entry name" value="FE(2+) TRANSPORT PROTEIN A"/>
    <property type="match status" value="1"/>
</dbReference>
<dbReference type="AlphaFoldDB" id="A0A7C1VLT7"/>
<dbReference type="PANTHER" id="PTHR42954:SF2">
    <property type="entry name" value="FE(2+) TRANSPORT PROTEIN A"/>
    <property type="match status" value="1"/>
</dbReference>